<dbReference type="GO" id="GO:0000150">
    <property type="term" value="F:DNA strand exchange activity"/>
    <property type="evidence" value="ECO:0007669"/>
    <property type="project" value="InterPro"/>
</dbReference>
<dbReference type="RefSeq" id="WP_035789669.1">
    <property type="nucleotide sequence ID" value="NZ_BSRX01000009.1"/>
</dbReference>
<dbReference type="CDD" id="cd00338">
    <property type="entry name" value="Ser_Recombinase"/>
    <property type="match status" value="1"/>
</dbReference>
<evidence type="ECO:0000259" key="1">
    <source>
        <dbReference type="PROSITE" id="PS51737"/>
    </source>
</evidence>
<evidence type="ECO:0000313" key="2">
    <source>
        <dbReference type="EMBL" id="GLW53941.1"/>
    </source>
</evidence>
<organism evidence="2 3">
    <name type="scientific">Kitasatospora phosalacinea</name>
    <dbReference type="NCBI Taxonomy" id="2065"/>
    <lineage>
        <taxon>Bacteria</taxon>
        <taxon>Bacillati</taxon>
        <taxon>Actinomycetota</taxon>
        <taxon>Actinomycetes</taxon>
        <taxon>Kitasatosporales</taxon>
        <taxon>Streptomycetaceae</taxon>
        <taxon>Kitasatospora</taxon>
    </lineage>
</organism>
<dbReference type="PROSITE" id="PS51737">
    <property type="entry name" value="RECOMBINASE_DNA_BIND"/>
    <property type="match status" value="1"/>
</dbReference>
<dbReference type="SMART" id="SM00857">
    <property type="entry name" value="Resolvase"/>
    <property type="match status" value="1"/>
</dbReference>
<feature type="domain" description="Recombinase" evidence="1">
    <location>
        <begin position="182"/>
        <end position="353"/>
    </location>
</feature>
<accession>A0A9W6PFJ0</accession>
<dbReference type="Proteomes" id="UP001165143">
    <property type="component" value="Unassembled WGS sequence"/>
</dbReference>
<evidence type="ECO:0000313" key="3">
    <source>
        <dbReference type="Proteomes" id="UP001165143"/>
    </source>
</evidence>
<dbReference type="Pfam" id="PF07508">
    <property type="entry name" value="Recombinase"/>
    <property type="match status" value="2"/>
</dbReference>
<dbReference type="InterPro" id="IPR050639">
    <property type="entry name" value="SSR_resolvase"/>
</dbReference>
<dbReference type="PANTHER" id="PTHR30461:SF23">
    <property type="entry name" value="DNA RECOMBINASE-RELATED"/>
    <property type="match status" value="1"/>
</dbReference>
<protein>
    <recommendedName>
        <fullName evidence="1">Recombinase domain-containing protein</fullName>
    </recommendedName>
</protein>
<dbReference type="Gene3D" id="3.40.50.1390">
    <property type="entry name" value="Resolvase, N-terminal catalytic domain"/>
    <property type="match status" value="1"/>
</dbReference>
<comment type="caution">
    <text evidence="2">The sequence shown here is derived from an EMBL/GenBank/DDBJ whole genome shotgun (WGS) entry which is preliminary data.</text>
</comment>
<name>A0A9W6PFJ0_9ACTN</name>
<dbReference type="Gene3D" id="3.90.1750.20">
    <property type="entry name" value="Putative Large Serine Recombinase, Chain B, Domain 2"/>
    <property type="match status" value="2"/>
</dbReference>
<dbReference type="InterPro" id="IPR036162">
    <property type="entry name" value="Resolvase-like_N_sf"/>
</dbReference>
<dbReference type="InterPro" id="IPR011109">
    <property type="entry name" value="DNA_bind_recombinase_dom"/>
</dbReference>
<sequence>MSLETFAGTRDPHRPYAGLRGGLYARKSEYRGKKNSRKRSVAEQLTAGRGDADRLGVQIGEQGEYVDDGVSASRHAANRERGDFERLLDDIEHKRLDIVFAWASTRLQRDLAVYVRLRDACAAAGVLWCYGGKVYDLSNKDDRFRTGLDALVGEREVDELRDNVMRALRSNALAGRPQGRAPYGYRRVYDEKTGAYLRTELEPAKAEIVKEICERVAAGQAYVTIAGDLNARGVTPPTEFWSSKQVERVAWMPVGEHPEHAEIRAEVVRRFAESELPTTEIAKEIARDFNEREVPLIMARWYPATITQFASDPRYLGVRTHHGVATNTEAWPRITDPSTHAQCLAVIDKRRKGKTYNTRPGRAKYLLPGNAVCDDCSAPLFSGVNGSKKTATRQGTRKRRLNCMTPGVDGKKGYHVSFDMELADDHVKNELFDWLASPGFIEAYVKNDDERAGKVADAEGEIKVLTTRLESFKQSAINGAISAESFAAIEAGILPKIAEAEKTVRSLSVPSVVRGIAGATREEIEAAWEEIDLPQQRLIVETLLDVRIKPVGRGVKPESAAPYVSVRPRRLVAAS</sequence>
<dbReference type="GO" id="GO:0003677">
    <property type="term" value="F:DNA binding"/>
    <property type="evidence" value="ECO:0007669"/>
    <property type="project" value="InterPro"/>
</dbReference>
<dbReference type="SUPFAM" id="SSF53041">
    <property type="entry name" value="Resolvase-like"/>
    <property type="match status" value="1"/>
</dbReference>
<dbReference type="Pfam" id="PF00239">
    <property type="entry name" value="Resolvase"/>
    <property type="match status" value="1"/>
</dbReference>
<dbReference type="InterPro" id="IPR006119">
    <property type="entry name" value="Resolv_N"/>
</dbReference>
<dbReference type="InterPro" id="IPR038109">
    <property type="entry name" value="DNA_bind_recomb_sf"/>
</dbReference>
<dbReference type="OrthoDB" id="4500247at2"/>
<dbReference type="EMBL" id="BSRX01000009">
    <property type="protein sequence ID" value="GLW53941.1"/>
    <property type="molecule type" value="Genomic_DNA"/>
</dbReference>
<reference evidence="2" key="1">
    <citation type="submission" date="2023-02" db="EMBL/GenBank/DDBJ databases">
        <title>Kitasatospora phosalacinea NBRC 14362.</title>
        <authorList>
            <person name="Ichikawa N."/>
            <person name="Sato H."/>
            <person name="Tonouchi N."/>
        </authorList>
    </citation>
    <scope>NUCLEOTIDE SEQUENCE</scope>
    <source>
        <strain evidence="2">NBRC 14362</strain>
    </source>
</reference>
<dbReference type="AlphaFoldDB" id="A0A9W6PFJ0"/>
<gene>
    <name evidence="2" type="ORF">Kpho01_19520</name>
</gene>
<proteinExistence type="predicted"/>
<dbReference type="PANTHER" id="PTHR30461">
    <property type="entry name" value="DNA-INVERTASE FROM LAMBDOID PROPHAGE"/>
    <property type="match status" value="1"/>
</dbReference>